<dbReference type="InterPro" id="IPR003718">
    <property type="entry name" value="OsmC/Ohr_fam"/>
</dbReference>
<dbReference type="Gene3D" id="3.30.300.20">
    <property type="match status" value="1"/>
</dbReference>
<dbReference type="InterPro" id="IPR015946">
    <property type="entry name" value="KH_dom-like_a/b"/>
</dbReference>
<name>A0ABW4G4B1_9ACTN</name>
<evidence type="ECO:0000313" key="2">
    <source>
        <dbReference type="EMBL" id="MFD1537459.1"/>
    </source>
</evidence>
<gene>
    <name evidence="2" type="ORF">ACFSJ0_10475</name>
</gene>
<dbReference type="EMBL" id="JBHUCM010000010">
    <property type="protein sequence ID" value="MFD1537459.1"/>
    <property type="molecule type" value="Genomic_DNA"/>
</dbReference>
<dbReference type="InterPro" id="IPR019953">
    <property type="entry name" value="OHR"/>
</dbReference>
<keyword evidence="3" id="KW-1185">Reference proteome</keyword>
<evidence type="ECO:0000313" key="3">
    <source>
        <dbReference type="Proteomes" id="UP001597097"/>
    </source>
</evidence>
<comment type="similarity">
    <text evidence="1">Belongs to the OsmC/Ohr family.</text>
</comment>
<dbReference type="Gene3D" id="2.20.25.10">
    <property type="match status" value="1"/>
</dbReference>
<dbReference type="Proteomes" id="UP001597097">
    <property type="component" value="Unassembled WGS sequence"/>
</dbReference>
<dbReference type="RefSeq" id="WP_378620604.1">
    <property type="nucleotide sequence ID" value="NZ_JBHUCM010000010.1"/>
</dbReference>
<protein>
    <submittedName>
        <fullName evidence="2">Organic hydroperoxide resistance protein</fullName>
    </submittedName>
</protein>
<organism evidence="2 3">
    <name type="scientific">Nonomuraea guangzhouensis</name>
    <dbReference type="NCBI Taxonomy" id="1291555"/>
    <lineage>
        <taxon>Bacteria</taxon>
        <taxon>Bacillati</taxon>
        <taxon>Actinomycetota</taxon>
        <taxon>Actinomycetes</taxon>
        <taxon>Streptosporangiales</taxon>
        <taxon>Streptosporangiaceae</taxon>
        <taxon>Nonomuraea</taxon>
    </lineage>
</organism>
<dbReference type="PANTHER" id="PTHR33797">
    <property type="entry name" value="ORGANIC HYDROPEROXIDE RESISTANCE PROTEIN-LIKE"/>
    <property type="match status" value="1"/>
</dbReference>
<sequence>MIHFREINEEDSEMTKPLYTAQAQVTGGRAHGHGRSSDGMLDVNLRQPKELGGDGDGTNPEQLFAVGYAACFSTVLTMVGQRQGLKAGDAAVDAKVMLIPNADGTFKLGVEMDITLPSIEDPEQAAGLVRTAHQVCPYSNATRGNIDVALSVNGSAL</sequence>
<reference evidence="3" key="1">
    <citation type="journal article" date="2019" name="Int. J. Syst. Evol. Microbiol.">
        <title>The Global Catalogue of Microorganisms (GCM) 10K type strain sequencing project: providing services to taxonomists for standard genome sequencing and annotation.</title>
        <authorList>
            <consortium name="The Broad Institute Genomics Platform"/>
            <consortium name="The Broad Institute Genome Sequencing Center for Infectious Disease"/>
            <person name="Wu L."/>
            <person name="Ma J."/>
        </authorList>
    </citation>
    <scope>NUCLEOTIDE SEQUENCE [LARGE SCALE GENOMIC DNA]</scope>
    <source>
        <strain evidence="3">CGMCC 1.15399</strain>
    </source>
</reference>
<evidence type="ECO:0000256" key="1">
    <source>
        <dbReference type="ARBA" id="ARBA00007378"/>
    </source>
</evidence>
<dbReference type="PANTHER" id="PTHR33797:SF2">
    <property type="entry name" value="ORGANIC HYDROPEROXIDE RESISTANCE PROTEIN-LIKE"/>
    <property type="match status" value="1"/>
</dbReference>
<dbReference type="Pfam" id="PF02566">
    <property type="entry name" value="OsmC"/>
    <property type="match status" value="1"/>
</dbReference>
<dbReference type="NCBIfam" id="TIGR03561">
    <property type="entry name" value="organ_hyd_perox"/>
    <property type="match status" value="1"/>
</dbReference>
<proteinExistence type="inferred from homology"/>
<comment type="caution">
    <text evidence="2">The sequence shown here is derived from an EMBL/GenBank/DDBJ whole genome shotgun (WGS) entry which is preliminary data.</text>
</comment>
<accession>A0ABW4G4B1</accession>
<dbReference type="SUPFAM" id="SSF82784">
    <property type="entry name" value="OsmC-like"/>
    <property type="match status" value="1"/>
</dbReference>
<dbReference type="InterPro" id="IPR036102">
    <property type="entry name" value="OsmC/Ohrsf"/>
</dbReference>